<dbReference type="PANTHER" id="PTHR30590">
    <property type="entry name" value="INNER MEMBRANE PROTEIN"/>
    <property type="match status" value="1"/>
</dbReference>
<feature type="transmembrane region" description="Helical" evidence="1">
    <location>
        <begin position="22"/>
        <end position="43"/>
    </location>
</feature>
<evidence type="ECO:0000313" key="4">
    <source>
        <dbReference type="Proteomes" id="UP000515512"/>
    </source>
</evidence>
<dbReference type="Proteomes" id="UP000515512">
    <property type="component" value="Chromosome"/>
</dbReference>
<gene>
    <name evidence="3" type="ORF">H0264_24090</name>
</gene>
<dbReference type="KEGG" id="nhu:H0264_24090"/>
<feature type="transmembrane region" description="Helical" evidence="1">
    <location>
        <begin position="284"/>
        <end position="302"/>
    </location>
</feature>
<feature type="transmembrane region" description="Helical" evidence="1">
    <location>
        <begin position="112"/>
        <end position="143"/>
    </location>
</feature>
<proteinExistence type="predicted"/>
<feature type="transmembrane region" description="Helical" evidence="1">
    <location>
        <begin position="348"/>
        <end position="369"/>
    </location>
</feature>
<evidence type="ECO:0000313" key="3">
    <source>
        <dbReference type="EMBL" id="QLY28441.1"/>
    </source>
</evidence>
<evidence type="ECO:0000259" key="2">
    <source>
        <dbReference type="Pfam" id="PF04235"/>
    </source>
</evidence>
<keyword evidence="1" id="KW-0812">Transmembrane</keyword>
<feature type="transmembrane region" description="Helical" evidence="1">
    <location>
        <begin position="323"/>
        <end position="342"/>
    </location>
</feature>
<dbReference type="InterPro" id="IPR007349">
    <property type="entry name" value="DUF418"/>
</dbReference>
<feature type="transmembrane region" description="Helical" evidence="1">
    <location>
        <begin position="63"/>
        <end position="84"/>
    </location>
</feature>
<dbReference type="Pfam" id="PF04235">
    <property type="entry name" value="DUF418"/>
    <property type="match status" value="1"/>
</dbReference>
<reference evidence="3 4" key="1">
    <citation type="submission" date="2020-07" db="EMBL/GenBank/DDBJ databases">
        <authorList>
            <person name="Zhuang K."/>
            <person name="Ran Y."/>
        </authorList>
    </citation>
    <scope>NUCLEOTIDE SEQUENCE [LARGE SCALE GENOMIC DNA]</scope>
    <source>
        <strain evidence="3 4">WCH-YHL-001</strain>
    </source>
</reference>
<accession>A0A7D6V670</accession>
<dbReference type="InterPro" id="IPR052529">
    <property type="entry name" value="Bact_Transport_Assoc"/>
</dbReference>
<dbReference type="RefSeq" id="WP_181579647.1">
    <property type="nucleotide sequence ID" value="NZ_CP059399.1"/>
</dbReference>
<keyword evidence="4" id="KW-1185">Reference proteome</keyword>
<dbReference type="EMBL" id="CP059399">
    <property type="protein sequence ID" value="QLY28441.1"/>
    <property type="molecule type" value="Genomic_DNA"/>
</dbReference>
<sequence>MSTQAGSPVPVAAGRRIGEIDIVRGFALFGILITNTLVGTLLFSFTGSGDTLALRYDGGLDRFVYAVLEGLFLGKFYLLFAFLFGYSFTLQIAAAQRAGAAPVPRLLRRSGALFLIGLAHVLLLWIGDILTLYAALCVILVLLRKIRPRTALITGVTLYVLFSALAFIPGKGGFVGLGELFDMPRIHAGMTGGFGDTLSTQLWLGPLFMIFIWVGQGIPSMGMFLIGMAAGKRRVFEDEELLRRWTPRALWLGFGVGLPVSLVTIVVWTAHGALPWYWTGLQQLVNPLLTLGYVAAVVGLTRSRFAAAMARLAPAGRMAASNYLAQSVIFMLLYTGYGAALADRVPPAVVVVLAVATFAVQLWWSAWWMGRFAYGPIEWVLRAATYLSVPAWRSRKSSA</sequence>
<organism evidence="3 4">
    <name type="scientific">Nocardia huaxiensis</name>
    <dbReference type="NCBI Taxonomy" id="2755382"/>
    <lineage>
        <taxon>Bacteria</taxon>
        <taxon>Bacillati</taxon>
        <taxon>Actinomycetota</taxon>
        <taxon>Actinomycetes</taxon>
        <taxon>Mycobacteriales</taxon>
        <taxon>Nocardiaceae</taxon>
        <taxon>Nocardia</taxon>
    </lineage>
</organism>
<keyword evidence="1" id="KW-1133">Transmembrane helix</keyword>
<feature type="transmembrane region" description="Helical" evidence="1">
    <location>
        <begin position="249"/>
        <end position="278"/>
    </location>
</feature>
<feature type="transmembrane region" description="Helical" evidence="1">
    <location>
        <begin position="203"/>
        <end position="228"/>
    </location>
</feature>
<dbReference type="PANTHER" id="PTHR30590:SF2">
    <property type="entry name" value="INNER MEMBRANE PROTEIN"/>
    <property type="match status" value="1"/>
</dbReference>
<protein>
    <submittedName>
        <fullName evidence="3">DUF418 domain-containing protein</fullName>
    </submittedName>
</protein>
<keyword evidence="1" id="KW-0472">Membrane</keyword>
<dbReference type="AlphaFoldDB" id="A0A7D6V670"/>
<feature type="domain" description="DUF418" evidence="2">
    <location>
        <begin position="230"/>
        <end position="387"/>
    </location>
</feature>
<name>A0A7D6V670_9NOCA</name>
<evidence type="ECO:0000256" key="1">
    <source>
        <dbReference type="SAM" id="Phobius"/>
    </source>
</evidence>
<feature type="transmembrane region" description="Helical" evidence="1">
    <location>
        <begin position="150"/>
        <end position="168"/>
    </location>
</feature>